<dbReference type="KEGG" id="moc:BB934_01400"/>
<protein>
    <recommendedName>
        <fullName evidence="3">Secreted protein</fullName>
    </recommendedName>
</protein>
<dbReference type="RefSeq" id="WP_099508038.1">
    <property type="nucleotide sequence ID" value="NZ_CP016616.1"/>
</dbReference>
<proteinExistence type="predicted"/>
<evidence type="ECO:0008006" key="3">
    <source>
        <dbReference type="Google" id="ProtNLM"/>
    </source>
</evidence>
<feature type="chain" id="PRO_5008535892" description="Secreted protein" evidence="1">
    <location>
        <begin position="24"/>
        <end position="145"/>
    </location>
</feature>
<name>A0A1B2EAP3_9HYPH</name>
<keyword evidence="1" id="KW-0732">Signal</keyword>
<accession>A0A1B2EAP3</accession>
<reference evidence="2" key="1">
    <citation type="submission" date="2016-07" db="EMBL/GenBank/DDBJ databases">
        <title>Microvirga ossetica sp. nov. a new species of rhizobia isolated from root nodules of the legume species Vicia alpestris Steven originated from North Ossetia region in the Caucasus.</title>
        <authorList>
            <person name="Safronova V.I."/>
            <person name="Kuznetsova I.G."/>
            <person name="Sazanova A.L."/>
            <person name="Belimov A."/>
            <person name="Andronov E."/>
            <person name="Osledkin Y.S."/>
            <person name="Onishchuk O.P."/>
            <person name="Kurchak O.N."/>
            <person name="Shaposhnikov A.I."/>
            <person name="Willems A."/>
            <person name="Tikhonovich I.A."/>
        </authorList>
    </citation>
    <scope>NUCLEOTIDE SEQUENCE [LARGE SCALE GENOMIC DNA]</scope>
    <source>
        <strain evidence="2">V5/3M</strain>
    </source>
</reference>
<gene>
    <name evidence="2" type="ORF">BB934_01400</name>
</gene>
<evidence type="ECO:0000313" key="2">
    <source>
        <dbReference type="EMBL" id="ANY77038.1"/>
    </source>
</evidence>
<dbReference type="AlphaFoldDB" id="A0A1B2EAP3"/>
<evidence type="ECO:0000256" key="1">
    <source>
        <dbReference type="SAM" id="SignalP"/>
    </source>
</evidence>
<dbReference type="EMBL" id="CP016616">
    <property type="protein sequence ID" value="ANY77038.1"/>
    <property type="molecule type" value="Genomic_DNA"/>
</dbReference>
<feature type="signal peptide" evidence="1">
    <location>
        <begin position="1"/>
        <end position="23"/>
    </location>
</feature>
<organism evidence="2">
    <name type="scientific">Microvirga ossetica</name>
    <dbReference type="NCBI Taxonomy" id="1882682"/>
    <lineage>
        <taxon>Bacteria</taxon>
        <taxon>Pseudomonadati</taxon>
        <taxon>Pseudomonadota</taxon>
        <taxon>Alphaproteobacteria</taxon>
        <taxon>Hyphomicrobiales</taxon>
        <taxon>Methylobacteriaceae</taxon>
        <taxon>Microvirga</taxon>
    </lineage>
</organism>
<sequence length="145" mass="14826">MKKLAIFAGAGLMAFGIIGTASAQPSPISGTPGSLFPDAAPHEIRYFNGVPCRTILDPSNRNSRIPIACAGQVSGMVGPVTGSDVVTTGSIGPAPVGPMMVAPAPGLAADPYAAPHEIRYFNGVPCRTILDPNTRTTRIPLACAQ</sequence>
<dbReference type="OrthoDB" id="8018564at2"/>